<dbReference type="EMBL" id="CP058708">
    <property type="protein sequence ID" value="QLH50486.1"/>
    <property type="molecule type" value="Genomic_DNA"/>
</dbReference>
<proteinExistence type="predicted"/>
<organism evidence="1 2">
    <name type="scientific">Candidatus Accumulibacter cognatus</name>
    <dbReference type="NCBI Taxonomy" id="2954383"/>
    <lineage>
        <taxon>Bacteria</taxon>
        <taxon>Pseudomonadati</taxon>
        <taxon>Pseudomonadota</taxon>
        <taxon>Betaproteobacteria</taxon>
        <taxon>Candidatus Accumulibacter</taxon>
    </lineage>
</organism>
<gene>
    <name evidence="1" type="ORF">HWD57_12370</name>
</gene>
<name>A0A7D5NAV4_9PROT</name>
<reference evidence="1 2" key="1">
    <citation type="journal article" date="2019" name="Microbiome">
        <title>Annotated bacterial chromosomes from frame-shift-corrected long-read metagenomic data.</title>
        <authorList>
            <person name="Arumugam K."/>
            <person name="Bagci C."/>
            <person name="Bessarab I."/>
            <person name="Beier S."/>
            <person name="Buchfink B."/>
            <person name="Gorska A."/>
            <person name="Qiu G."/>
            <person name="Huson D.H."/>
            <person name="Williams R.B.H."/>
        </authorList>
    </citation>
    <scope>NUCLEOTIDE SEQUENCE [LARGE SCALE GENOMIC DNA]</scope>
    <source>
        <strain evidence="1">SSA1</strain>
    </source>
</reference>
<dbReference type="Proteomes" id="UP000509684">
    <property type="component" value="Chromosome"/>
</dbReference>
<dbReference type="KEGG" id="acog:HWD57_12370"/>
<dbReference type="AlphaFoldDB" id="A0A7D5NAV4"/>
<sequence length="110" mass="12096">MAAARPIAPTTPLKITTEEAAERMRNRPQTWRAAYCRDGHFHGITPTKLPSRRLLWDSNEVDALIAGQTVKADAAKIAAHFERKAADASKVPAHLRAKAEKRLTSGEIAK</sequence>
<accession>A0A7D5NAV4</accession>
<evidence type="ECO:0000313" key="1">
    <source>
        <dbReference type="EMBL" id="QLH50486.1"/>
    </source>
</evidence>
<protein>
    <recommendedName>
        <fullName evidence="3">DNA-binding protein</fullName>
    </recommendedName>
</protein>
<evidence type="ECO:0000313" key="2">
    <source>
        <dbReference type="Proteomes" id="UP000509684"/>
    </source>
</evidence>
<evidence type="ECO:0008006" key="3">
    <source>
        <dbReference type="Google" id="ProtNLM"/>
    </source>
</evidence>